<dbReference type="PANTHER" id="PTHR23406:SF90">
    <property type="entry name" value="MALIC ENZYME-RELATED"/>
    <property type="match status" value="1"/>
</dbReference>
<dbReference type="GO" id="GO:0051287">
    <property type="term" value="F:NAD binding"/>
    <property type="evidence" value="ECO:0007669"/>
    <property type="project" value="InterPro"/>
</dbReference>
<dbReference type="OMA" id="RHEVEHN"/>
<dbReference type="InterPro" id="IPR036291">
    <property type="entry name" value="NAD(P)-bd_dom_sf"/>
</dbReference>
<sequence>LFASGSPFENVEMDGRIFKPGQGNNAYIFPGVALGAILFKAKHIPDKAFLLAARVRSVFVPSGCIQELRDIQRCAEFVTEKSLRTYARLYPRLKDIRELSVLIAVDVGNYLFKHNLATLHPEPEDKEMFIRQQIYSVEYDELINKTYDWPSKDMKHGFPVPVMERSSMDEE</sequence>
<dbReference type="WBParaSite" id="HPLM_0000196001-mRNA-1">
    <property type="protein sequence ID" value="HPLM_0000196001-mRNA-1"/>
    <property type="gene ID" value="HPLM_0000196001"/>
</dbReference>
<dbReference type="InterPro" id="IPR012302">
    <property type="entry name" value="Malic_NAD-bd"/>
</dbReference>
<dbReference type="PANTHER" id="PTHR23406">
    <property type="entry name" value="MALIC ENZYME-RELATED"/>
    <property type="match status" value="1"/>
</dbReference>
<reference evidence="2" key="1">
    <citation type="submission" date="2017-02" db="UniProtKB">
        <authorList>
            <consortium name="WormBaseParasite"/>
        </authorList>
    </citation>
    <scope>IDENTIFICATION</scope>
</reference>
<dbReference type="GO" id="GO:0006108">
    <property type="term" value="P:malate metabolic process"/>
    <property type="evidence" value="ECO:0007669"/>
    <property type="project" value="TreeGrafter"/>
</dbReference>
<dbReference type="GO" id="GO:0005739">
    <property type="term" value="C:mitochondrion"/>
    <property type="evidence" value="ECO:0007669"/>
    <property type="project" value="TreeGrafter"/>
</dbReference>
<dbReference type="AlphaFoldDB" id="A0A0N4VXE0"/>
<dbReference type="Gene3D" id="3.40.50.720">
    <property type="entry name" value="NAD(P)-binding Rossmann-like Domain"/>
    <property type="match status" value="1"/>
</dbReference>
<accession>A0A0N4VXE0</accession>
<evidence type="ECO:0000259" key="1">
    <source>
        <dbReference type="Pfam" id="PF03949"/>
    </source>
</evidence>
<name>A0A0N4VXE0_HAEPC</name>
<dbReference type="SUPFAM" id="SSF51735">
    <property type="entry name" value="NAD(P)-binding Rossmann-fold domains"/>
    <property type="match status" value="1"/>
</dbReference>
<organism evidence="2">
    <name type="scientific">Haemonchus placei</name>
    <name type="common">Barber's pole worm</name>
    <dbReference type="NCBI Taxonomy" id="6290"/>
    <lineage>
        <taxon>Eukaryota</taxon>
        <taxon>Metazoa</taxon>
        <taxon>Ecdysozoa</taxon>
        <taxon>Nematoda</taxon>
        <taxon>Chromadorea</taxon>
        <taxon>Rhabditida</taxon>
        <taxon>Rhabditina</taxon>
        <taxon>Rhabditomorpha</taxon>
        <taxon>Strongyloidea</taxon>
        <taxon>Trichostrongylidae</taxon>
        <taxon>Haemonchus</taxon>
    </lineage>
</organism>
<evidence type="ECO:0000313" key="2">
    <source>
        <dbReference type="WBParaSite" id="HPLM_0000196001-mRNA-1"/>
    </source>
</evidence>
<dbReference type="GO" id="GO:0004473">
    <property type="term" value="F:malate dehydrogenase (decarboxylating) (NADP+) activity"/>
    <property type="evidence" value="ECO:0007669"/>
    <property type="project" value="TreeGrafter"/>
</dbReference>
<proteinExistence type="predicted"/>
<protein>
    <submittedName>
        <fullName evidence="2">Malic_M domain-containing protein</fullName>
    </submittedName>
</protein>
<feature type="domain" description="Malic enzyme NAD-binding" evidence="1">
    <location>
        <begin position="1"/>
        <end position="110"/>
    </location>
</feature>
<dbReference type="Pfam" id="PF03949">
    <property type="entry name" value="Malic_M"/>
    <property type="match status" value="1"/>
</dbReference>